<evidence type="ECO:0000259" key="1">
    <source>
        <dbReference type="PROSITE" id="PS51384"/>
    </source>
</evidence>
<feature type="domain" description="FAD-binding FR-type" evidence="1">
    <location>
        <begin position="1"/>
        <end position="97"/>
    </location>
</feature>
<dbReference type="KEGG" id="abat:CFX1CAM_1628"/>
<dbReference type="PANTHER" id="PTHR42783">
    <property type="entry name" value="GLUTAMATE SYNTHASE [NADPH] SMALL CHAIN"/>
    <property type="match status" value="1"/>
</dbReference>
<dbReference type="Gene3D" id="3.40.50.80">
    <property type="entry name" value="Nucleotide-binding domain of ferredoxin-NADP reductase (FNR) module"/>
    <property type="match status" value="1"/>
</dbReference>
<dbReference type="InterPro" id="IPR039261">
    <property type="entry name" value="FNR_nucleotide-bd"/>
</dbReference>
<dbReference type="SUPFAM" id="SSF46548">
    <property type="entry name" value="alpha-helical ferredoxin"/>
    <property type="match status" value="1"/>
</dbReference>
<dbReference type="InterPro" id="IPR023753">
    <property type="entry name" value="FAD/NAD-binding_dom"/>
</dbReference>
<dbReference type="Pfam" id="PF14691">
    <property type="entry name" value="Fer4_20"/>
    <property type="match status" value="1"/>
</dbReference>
<dbReference type="InterPro" id="IPR009051">
    <property type="entry name" value="Helical_ferredxn"/>
</dbReference>
<evidence type="ECO:0000313" key="3">
    <source>
        <dbReference type="Proteomes" id="UP000195514"/>
    </source>
</evidence>
<dbReference type="Gene3D" id="2.40.30.10">
    <property type="entry name" value="Translation factors"/>
    <property type="match status" value="1"/>
</dbReference>
<dbReference type="NCBIfam" id="TIGR01316">
    <property type="entry name" value="gltA"/>
    <property type="match status" value="1"/>
</dbReference>
<proteinExistence type="predicted"/>
<organism evidence="2 3">
    <name type="scientific">Candidatus Brevifilum fermentans</name>
    <dbReference type="NCBI Taxonomy" id="1986204"/>
    <lineage>
        <taxon>Bacteria</taxon>
        <taxon>Bacillati</taxon>
        <taxon>Chloroflexota</taxon>
        <taxon>Anaerolineae</taxon>
        <taxon>Anaerolineales</taxon>
        <taxon>Anaerolineaceae</taxon>
        <taxon>Candidatus Brevifilum</taxon>
    </lineage>
</organism>
<dbReference type="SUPFAM" id="SSF51971">
    <property type="entry name" value="Nucleotide-binding domain"/>
    <property type="match status" value="2"/>
</dbReference>
<dbReference type="OrthoDB" id="9803192at2"/>
<evidence type="ECO:0000313" key="2">
    <source>
        <dbReference type="EMBL" id="SMX54693.1"/>
    </source>
</evidence>
<keyword evidence="3" id="KW-1185">Reference proteome</keyword>
<dbReference type="GO" id="GO:0016491">
    <property type="term" value="F:oxidoreductase activity"/>
    <property type="evidence" value="ECO:0007669"/>
    <property type="project" value="InterPro"/>
</dbReference>
<dbReference type="SUPFAM" id="SSF63380">
    <property type="entry name" value="Riboflavin synthase domain-like"/>
    <property type="match status" value="1"/>
</dbReference>
<dbReference type="CDD" id="cd06219">
    <property type="entry name" value="DHOD_e_trans_like1"/>
    <property type="match status" value="1"/>
</dbReference>
<dbReference type="PRINTS" id="PR00419">
    <property type="entry name" value="ADXRDTASE"/>
</dbReference>
<protein>
    <submittedName>
        <fullName evidence="2">Glutamate synthase</fullName>
    </submittedName>
</protein>
<dbReference type="Gene3D" id="3.50.50.60">
    <property type="entry name" value="FAD/NAD(P)-binding domain"/>
    <property type="match status" value="2"/>
</dbReference>
<dbReference type="Pfam" id="PF10418">
    <property type="entry name" value="DHODB_Fe-S_bind"/>
    <property type="match status" value="1"/>
</dbReference>
<dbReference type="NCBIfam" id="NF004862">
    <property type="entry name" value="PRK06222.1"/>
    <property type="match status" value="1"/>
</dbReference>
<dbReference type="AlphaFoldDB" id="A0A1Y6K4W6"/>
<dbReference type="InterPro" id="IPR006004">
    <property type="entry name" value="SudA-like"/>
</dbReference>
<dbReference type="EMBL" id="LT859958">
    <property type="protein sequence ID" value="SMX54693.1"/>
    <property type="molecule type" value="Genomic_DNA"/>
</dbReference>
<accession>A0A1Y6K4W6</accession>
<dbReference type="Pfam" id="PF07992">
    <property type="entry name" value="Pyr_redox_2"/>
    <property type="match status" value="1"/>
</dbReference>
<dbReference type="InterPro" id="IPR019480">
    <property type="entry name" value="Dihydroorotate_DH_Fe-S-bd"/>
</dbReference>
<dbReference type="PANTHER" id="PTHR42783:SF3">
    <property type="entry name" value="GLUTAMATE SYNTHASE [NADPH] SMALL CHAIN-RELATED"/>
    <property type="match status" value="1"/>
</dbReference>
<dbReference type="Gene3D" id="1.10.1060.10">
    <property type="entry name" value="Alpha-helical ferredoxin"/>
    <property type="match status" value="1"/>
</dbReference>
<dbReference type="GO" id="GO:0051536">
    <property type="term" value="F:iron-sulfur cluster binding"/>
    <property type="evidence" value="ECO:0007669"/>
    <property type="project" value="InterPro"/>
</dbReference>
<dbReference type="PROSITE" id="PS51384">
    <property type="entry name" value="FAD_FR"/>
    <property type="match status" value="1"/>
</dbReference>
<dbReference type="InterPro" id="IPR017938">
    <property type="entry name" value="Riboflavin_synthase-like_b-brl"/>
</dbReference>
<name>A0A1Y6K4W6_9CHLR</name>
<dbReference type="SUPFAM" id="SSF52343">
    <property type="entry name" value="Ferredoxin reductase-like, C-terminal NADP-linked domain"/>
    <property type="match status" value="1"/>
</dbReference>
<dbReference type="Proteomes" id="UP000195514">
    <property type="component" value="Chromosome I"/>
</dbReference>
<dbReference type="InterPro" id="IPR017927">
    <property type="entry name" value="FAD-bd_FR_type"/>
</dbReference>
<dbReference type="InterPro" id="IPR036188">
    <property type="entry name" value="FAD/NAD-bd_sf"/>
</dbReference>
<reference evidence="3" key="1">
    <citation type="submission" date="2017-05" db="EMBL/GenBank/DDBJ databases">
        <authorList>
            <person name="Kirkegaard R."/>
            <person name="Mcilroy J S."/>
        </authorList>
    </citation>
    <scope>NUCLEOTIDE SEQUENCE [LARGE SCALE GENOMIC DNA]</scope>
</reference>
<sequence>MAEHIILAENYIAPETKKFIVYAPVIAKKRKPGQFVIIRISDRGERIPLTIVDSDEDAGTITLIVQGIGKSTRDINRLEIGDNIQDLVGPLGNPSPIDCFGHVVVIGGGVGTAVSFPQAKALKAAGNRVTAIIGARTRSLVILEDELAEFADKVLVCTDDGSYGRNGLVTDELNALLNSGEQIDYVLTVGPLAMMRAVAEMTRPHGIKTVASMNSIMVDGTGMCGGCRVSVGGTTKFACVDGPDFDAHLVDFDSLMKRNLAYIHEEQCALEQAAQKIEQANRKEVRKIPRQPMPAREPEERVKDFIEVNLGFTETQALLEAQRCLECKNPPCVEGCPVGVKIPDFIRLIKEGDYIASSKKYKENNVLAAVCGRVCPQSDQCEGACILAKRGEAVAIGALVRFVTDYERVHSNLTPEPFPFQQKTGKKVAIIGSGPAGLACAGDLIRMGHAVTVFEAYHEYGGVLTYGIPEFRLPKAIVREEVESLAALGVEFKPNIVIGVTYTIDELMEEEGYQAVFVGVGAGLPYFMNIPGENLVGVYSANEFLTRVNLMKAYEFPKSDTPVIDCLGKRVAVIGGGNTALDSARVALRLGASQSSIIYRRTDKEMPARLEEIKHAKDEHIDFQFLQAPVEYIGDERGWLKAMRLIRMELGEPDQSGRRSPVPIEGSEYEVPVDLVIVAIGNGSNPIIQRTTHDLNFNRWGNIIVDEETMATSKPGVFAGGDIVTGGATVILAMGAGRKAARSIDAYLQSSDGSK</sequence>
<dbReference type="RefSeq" id="WP_087862520.1">
    <property type="nucleotide sequence ID" value="NZ_LT859958.1"/>
</dbReference>
<dbReference type="InterPro" id="IPR028261">
    <property type="entry name" value="DPD_II"/>
</dbReference>
<gene>
    <name evidence="2" type="ORF">CFX1CAM_1628</name>
</gene>